<dbReference type="InterPro" id="IPR002014">
    <property type="entry name" value="VHS_dom"/>
</dbReference>
<dbReference type="Proteomes" id="UP000230066">
    <property type="component" value="Unassembled WGS sequence"/>
</dbReference>
<dbReference type="GO" id="GO:0030276">
    <property type="term" value="F:clathrin binding"/>
    <property type="evidence" value="ECO:0007669"/>
    <property type="project" value="TreeGrafter"/>
</dbReference>
<dbReference type="PANTHER" id="PTHR13856">
    <property type="entry name" value="VHS DOMAIN CONTAINING PROTEIN FAMILY"/>
    <property type="match status" value="1"/>
</dbReference>
<dbReference type="SUPFAM" id="SSF89009">
    <property type="entry name" value="GAT-like domain"/>
    <property type="match status" value="1"/>
</dbReference>
<proteinExistence type="predicted"/>
<comment type="caution">
    <text evidence="6">The sequence shown here is derived from an EMBL/GenBank/DDBJ whole genome shotgun (WGS) entry which is preliminary data.</text>
</comment>
<accession>A0A4E0RR79</accession>
<evidence type="ECO:0000259" key="5">
    <source>
        <dbReference type="PROSITE" id="PS50909"/>
    </source>
</evidence>
<dbReference type="InterPro" id="IPR004152">
    <property type="entry name" value="GAT_dom"/>
</dbReference>
<feature type="region of interest" description="Disordered" evidence="3">
    <location>
        <begin position="510"/>
        <end position="566"/>
    </location>
</feature>
<dbReference type="Gene3D" id="1.25.40.90">
    <property type="match status" value="1"/>
</dbReference>
<feature type="compositionally biased region" description="Polar residues" evidence="3">
    <location>
        <begin position="549"/>
        <end position="562"/>
    </location>
</feature>
<dbReference type="GO" id="GO:0015031">
    <property type="term" value="P:protein transport"/>
    <property type="evidence" value="ECO:0007669"/>
    <property type="project" value="UniProtKB-KW"/>
</dbReference>
<organism evidence="6 7">
    <name type="scientific">Fasciola hepatica</name>
    <name type="common">Liver fluke</name>
    <dbReference type="NCBI Taxonomy" id="6192"/>
    <lineage>
        <taxon>Eukaryota</taxon>
        <taxon>Metazoa</taxon>
        <taxon>Spiralia</taxon>
        <taxon>Lophotrochozoa</taxon>
        <taxon>Platyhelminthes</taxon>
        <taxon>Trematoda</taxon>
        <taxon>Digenea</taxon>
        <taxon>Plagiorchiida</taxon>
        <taxon>Echinostomata</taxon>
        <taxon>Echinostomatoidea</taxon>
        <taxon>Fasciolidae</taxon>
        <taxon>Fasciola</taxon>
    </lineage>
</organism>
<keyword evidence="2" id="KW-0653">Protein transport</keyword>
<reference evidence="6" key="1">
    <citation type="submission" date="2019-03" db="EMBL/GenBank/DDBJ databases">
        <title>Improved annotation for the trematode Fasciola hepatica.</title>
        <authorList>
            <person name="Choi Y.-J."/>
            <person name="Martin J."/>
            <person name="Mitreva M."/>
        </authorList>
    </citation>
    <scope>NUCLEOTIDE SEQUENCE [LARGE SCALE GENOMIC DNA]</scope>
</reference>
<dbReference type="GO" id="GO:0016020">
    <property type="term" value="C:membrane"/>
    <property type="evidence" value="ECO:0007669"/>
    <property type="project" value="TreeGrafter"/>
</dbReference>
<feature type="compositionally biased region" description="Low complexity" evidence="3">
    <location>
        <begin position="510"/>
        <end position="521"/>
    </location>
</feature>
<evidence type="ECO:0000259" key="4">
    <source>
        <dbReference type="PROSITE" id="PS50179"/>
    </source>
</evidence>
<evidence type="ECO:0000313" key="7">
    <source>
        <dbReference type="Proteomes" id="UP000230066"/>
    </source>
</evidence>
<dbReference type="CDD" id="cd03565">
    <property type="entry name" value="VHS_Tom1_like"/>
    <property type="match status" value="1"/>
</dbReference>
<gene>
    <name evidence="6" type="ORF">D915_000701</name>
</gene>
<feature type="domain" description="GAT" evidence="5">
    <location>
        <begin position="344"/>
        <end position="432"/>
    </location>
</feature>
<evidence type="ECO:0000256" key="1">
    <source>
        <dbReference type="ARBA" id="ARBA00022448"/>
    </source>
</evidence>
<dbReference type="Pfam" id="PF03127">
    <property type="entry name" value="GAT"/>
    <property type="match status" value="1"/>
</dbReference>
<sequence length="654" mass="72683">MQSLFNPHPFATTVGTLTERATDSGQTSEDWSLILEICDTINETDEGPKEASRAIRKRITSSAGKDHLAIWYTLTLLEACIKNCGRRFHSQIANKEFLHDFLKLLSPKNEPSQQMQTRVLAMIKTWVDSGWDVPGRRDLEKVYTNLRQRGIQFPTNAVSGDVARQRTNSSETINTRPSSAIVHTSKNHFQVRDTRKHSNTTALGPQAVPAQQRSVAEVRLDSGQPNTFQLCHACHSYHPRTTNSSAQTAPGVCHLHSNSVVLQGSTLHPRAQPLQRSRPTVGCVRINMPTNLESNIVSGYRPDAAHSHQASTYERSHNTVHPARIPIERMEFDLDGTVRHLTSAQRIRLTQDLAVVETNVNVLNDMLAELRPDIVSHDDLNLLQELYQTCRAMHRRVVEFLSQVSDEEVTPSLLQVNDNLNNAFSRYERFERYRIRALRSEMISEAAALDLASYRFGSIHGAHPAGALRLASGPHQSQPAMLAITSGQKATMNTRRTGVTSLHPIVRTDLNLTNGQLTNGNPQRNHSVNGHDVNADDDDDDSLIDIGASPSQSHACHSTSSEDTGRWLGNRQLVPVPQLSSIQNHDNLLSSGPRLTLEEVTDAVNTLAIVPTTQTLQIRPSASQMQCAVQKTSAQSVESTRFCHQLQSNDLMQF</sequence>
<dbReference type="PROSITE" id="PS50909">
    <property type="entry name" value="GAT"/>
    <property type="match status" value="1"/>
</dbReference>
<name>A0A4E0RR79_FASHE</name>
<dbReference type="InterPro" id="IPR008942">
    <property type="entry name" value="ENTH_VHS"/>
</dbReference>
<feature type="domain" description="VHS" evidence="4">
    <location>
        <begin position="21"/>
        <end position="154"/>
    </location>
</feature>
<dbReference type="PROSITE" id="PS50179">
    <property type="entry name" value="VHS"/>
    <property type="match status" value="1"/>
</dbReference>
<dbReference type="SUPFAM" id="SSF48464">
    <property type="entry name" value="ENTH/VHS domain"/>
    <property type="match status" value="1"/>
</dbReference>
<dbReference type="GO" id="GO:0035091">
    <property type="term" value="F:phosphatidylinositol binding"/>
    <property type="evidence" value="ECO:0007669"/>
    <property type="project" value="InterPro"/>
</dbReference>
<dbReference type="GO" id="GO:0007165">
    <property type="term" value="P:signal transduction"/>
    <property type="evidence" value="ECO:0007669"/>
    <property type="project" value="TreeGrafter"/>
</dbReference>
<evidence type="ECO:0000256" key="3">
    <source>
        <dbReference type="SAM" id="MobiDB-lite"/>
    </source>
</evidence>
<dbReference type="Gene3D" id="1.20.58.160">
    <property type="match status" value="1"/>
</dbReference>
<dbReference type="Pfam" id="PF00790">
    <property type="entry name" value="VHS"/>
    <property type="match status" value="1"/>
</dbReference>
<dbReference type="SMART" id="SM00288">
    <property type="entry name" value="VHS"/>
    <property type="match status" value="1"/>
</dbReference>
<dbReference type="InterPro" id="IPR038425">
    <property type="entry name" value="GAT_sf"/>
</dbReference>
<dbReference type="PANTHER" id="PTHR13856:SF137">
    <property type="entry name" value="GH05942P"/>
    <property type="match status" value="1"/>
</dbReference>
<keyword evidence="1" id="KW-0813">Transport</keyword>
<dbReference type="GO" id="GO:0005768">
    <property type="term" value="C:endosome"/>
    <property type="evidence" value="ECO:0007669"/>
    <property type="project" value="TreeGrafter"/>
</dbReference>
<keyword evidence="7" id="KW-1185">Reference proteome</keyword>
<dbReference type="GO" id="GO:0043130">
    <property type="term" value="F:ubiquitin binding"/>
    <property type="evidence" value="ECO:0007669"/>
    <property type="project" value="InterPro"/>
</dbReference>
<dbReference type="AlphaFoldDB" id="A0A4E0RR79"/>
<protein>
    <submittedName>
        <fullName evidence="6">Tom1 protein 2</fullName>
    </submittedName>
</protein>
<evidence type="ECO:0000256" key="2">
    <source>
        <dbReference type="ARBA" id="ARBA00022927"/>
    </source>
</evidence>
<dbReference type="CDD" id="cd14233">
    <property type="entry name" value="GAT_TOM1_like"/>
    <property type="match status" value="1"/>
</dbReference>
<evidence type="ECO:0000313" key="6">
    <source>
        <dbReference type="EMBL" id="THD28444.1"/>
    </source>
</evidence>
<dbReference type="EMBL" id="JXXN02000151">
    <property type="protein sequence ID" value="THD28444.1"/>
    <property type="molecule type" value="Genomic_DNA"/>
</dbReference>